<protein>
    <submittedName>
        <fullName evidence="6">TetR family transcriptional regulator</fullName>
    </submittedName>
</protein>
<dbReference type="InterPro" id="IPR050109">
    <property type="entry name" value="HTH-type_TetR-like_transc_reg"/>
</dbReference>
<evidence type="ECO:0000256" key="1">
    <source>
        <dbReference type="ARBA" id="ARBA00023015"/>
    </source>
</evidence>
<evidence type="ECO:0000259" key="5">
    <source>
        <dbReference type="PROSITE" id="PS50977"/>
    </source>
</evidence>
<keyword evidence="2 4" id="KW-0238">DNA-binding</keyword>
<evidence type="ECO:0000313" key="7">
    <source>
        <dbReference type="Proteomes" id="UP000236327"/>
    </source>
</evidence>
<dbReference type="PANTHER" id="PTHR30055:SF234">
    <property type="entry name" value="HTH-TYPE TRANSCRIPTIONAL REGULATOR BETI"/>
    <property type="match status" value="1"/>
</dbReference>
<dbReference type="InterPro" id="IPR001647">
    <property type="entry name" value="HTH_TetR"/>
</dbReference>
<dbReference type="InterPro" id="IPR025996">
    <property type="entry name" value="MT1864/Rv1816-like_C"/>
</dbReference>
<dbReference type="AlphaFoldDB" id="A0A2K2FTP4"/>
<keyword evidence="1" id="KW-0805">Transcription regulation</keyword>
<dbReference type="SUPFAM" id="SSF48498">
    <property type="entry name" value="Tetracyclin repressor-like, C-terminal domain"/>
    <property type="match status" value="1"/>
</dbReference>
<dbReference type="RefSeq" id="WP_103098918.1">
    <property type="nucleotide sequence ID" value="NZ_LYMM01000084.1"/>
</dbReference>
<dbReference type="GO" id="GO:0000976">
    <property type="term" value="F:transcription cis-regulatory region binding"/>
    <property type="evidence" value="ECO:0007669"/>
    <property type="project" value="TreeGrafter"/>
</dbReference>
<dbReference type="EMBL" id="LYMM01000084">
    <property type="protein sequence ID" value="PNU02138.1"/>
    <property type="molecule type" value="Genomic_DNA"/>
</dbReference>
<dbReference type="PROSITE" id="PS50977">
    <property type="entry name" value="HTH_TETR_2"/>
    <property type="match status" value="1"/>
</dbReference>
<comment type="caution">
    <text evidence="6">The sequence shown here is derived from an EMBL/GenBank/DDBJ whole genome shotgun (WGS) entry which is preliminary data.</text>
</comment>
<feature type="domain" description="HTH tetR-type" evidence="5">
    <location>
        <begin position="10"/>
        <end position="70"/>
    </location>
</feature>
<dbReference type="GO" id="GO:0003700">
    <property type="term" value="F:DNA-binding transcription factor activity"/>
    <property type="evidence" value="ECO:0007669"/>
    <property type="project" value="TreeGrafter"/>
</dbReference>
<accession>A0A2K2FTP4</accession>
<evidence type="ECO:0000313" key="6">
    <source>
        <dbReference type="EMBL" id="PNU02138.1"/>
    </source>
</evidence>
<keyword evidence="7" id="KW-1185">Reference proteome</keyword>
<dbReference type="Pfam" id="PF13305">
    <property type="entry name" value="TetR_C_33"/>
    <property type="match status" value="1"/>
</dbReference>
<organism evidence="6 7">
    <name type="scientific">Novosphingobium guangzhouense</name>
    <dbReference type="NCBI Taxonomy" id="1850347"/>
    <lineage>
        <taxon>Bacteria</taxon>
        <taxon>Pseudomonadati</taxon>
        <taxon>Pseudomonadota</taxon>
        <taxon>Alphaproteobacteria</taxon>
        <taxon>Sphingomonadales</taxon>
        <taxon>Sphingomonadaceae</taxon>
        <taxon>Novosphingobium</taxon>
    </lineage>
</organism>
<name>A0A2K2FTP4_9SPHN</name>
<dbReference type="InterPro" id="IPR036271">
    <property type="entry name" value="Tet_transcr_reg_TetR-rel_C_sf"/>
</dbReference>
<proteinExistence type="predicted"/>
<dbReference type="Proteomes" id="UP000236327">
    <property type="component" value="Unassembled WGS sequence"/>
</dbReference>
<reference evidence="6 7" key="1">
    <citation type="submission" date="2016-05" db="EMBL/GenBank/DDBJ databases">
        <title>Complete genome sequence of Novosphingobium guangzhouense SA925(T).</title>
        <authorList>
            <person name="Sha S."/>
        </authorList>
    </citation>
    <scope>NUCLEOTIDE SEQUENCE [LARGE SCALE GENOMIC DNA]</scope>
    <source>
        <strain evidence="6 7">SA925</strain>
    </source>
</reference>
<evidence type="ECO:0000256" key="4">
    <source>
        <dbReference type="PROSITE-ProRule" id="PRU00335"/>
    </source>
</evidence>
<dbReference type="SUPFAM" id="SSF46689">
    <property type="entry name" value="Homeodomain-like"/>
    <property type="match status" value="1"/>
</dbReference>
<dbReference type="PANTHER" id="PTHR30055">
    <property type="entry name" value="HTH-TYPE TRANSCRIPTIONAL REGULATOR RUTR"/>
    <property type="match status" value="1"/>
</dbReference>
<evidence type="ECO:0000256" key="3">
    <source>
        <dbReference type="ARBA" id="ARBA00023163"/>
    </source>
</evidence>
<dbReference type="OrthoDB" id="7223515at2"/>
<sequence>MGRRSDHGREELEALILDTGREVMAESGYARFSAREVAKRIGYSVGTVMHVFGNVDGLVMEINARTFRHWSEWLEDRLEGTEGRGRILVLVRGYFDFAETHRNLWAAIYEHRVPEGMDMSETLAAQRVRLTGVIAREVAAVLPPNDAGDAAELTSSLIATVHGHCAFMLGGTFALLGVEHPAELAAARVMETLQARGALIGA</sequence>
<dbReference type="Gene3D" id="1.10.357.10">
    <property type="entry name" value="Tetracycline Repressor, domain 2"/>
    <property type="match status" value="1"/>
</dbReference>
<dbReference type="Pfam" id="PF00440">
    <property type="entry name" value="TetR_N"/>
    <property type="match status" value="1"/>
</dbReference>
<dbReference type="InterPro" id="IPR009057">
    <property type="entry name" value="Homeodomain-like_sf"/>
</dbReference>
<feature type="DNA-binding region" description="H-T-H motif" evidence="4">
    <location>
        <begin position="33"/>
        <end position="52"/>
    </location>
</feature>
<evidence type="ECO:0000256" key="2">
    <source>
        <dbReference type="ARBA" id="ARBA00023125"/>
    </source>
</evidence>
<gene>
    <name evidence="6" type="ORF">A8V01_09670</name>
</gene>
<keyword evidence="3" id="KW-0804">Transcription</keyword>